<dbReference type="EMBL" id="OU892280">
    <property type="protein sequence ID" value="CAG9767802.1"/>
    <property type="molecule type" value="Genomic_DNA"/>
</dbReference>
<gene>
    <name evidence="1" type="ORF">CEUTPL_LOCUS8358</name>
</gene>
<sequence length="80" mass="8806">MLANNENLDKPASFAAKADSIDKNNNSFTMPNILCYGCNTPGYIKSNCPNSKPKPVDVRAADFLYNTFDENSTSCSDYNL</sequence>
<dbReference type="Proteomes" id="UP001152799">
    <property type="component" value="Chromosome 4"/>
</dbReference>
<dbReference type="GO" id="GO:0003676">
    <property type="term" value="F:nucleic acid binding"/>
    <property type="evidence" value="ECO:0007669"/>
    <property type="project" value="InterPro"/>
</dbReference>
<dbReference type="SUPFAM" id="SSF57756">
    <property type="entry name" value="Retrovirus zinc finger-like domains"/>
    <property type="match status" value="1"/>
</dbReference>
<reference evidence="1" key="1">
    <citation type="submission" date="2022-01" db="EMBL/GenBank/DDBJ databases">
        <authorList>
            <person name="King R."/>
        </authorList>
    </citation>
    <scope>NUCLEOTIDE SEQUENCE</scope>
</reference>
<evidence type="ECO:0000313" key="2">
    <source>
        <dbReference type="Proteomes" id="UP001152799"/>
    </source>
</evidence>
<dbReference type="InterPro" id="IPR036875">
    <property type="entry name" value="Znf_CCHC_sf"/>
</dbReference>
<evidence type="ECO:0008006" key="3">
    <source>
        <dbReference type="Google" id="ProtNLM"/>
    </source>
</evidence>
<dbReference type="OrthoDB" id="6783748at2759"/>
<dbReference type="AlphaFoldDB" id="A0A9N9QP67"/>
<protein>
    <recommendedName>
        <fullName evidence="3">CCHC-type domain-containing protein</fullName>
    </recommendedName>
</protein>
<keyword evidence="2" id="KW-1185">Reference proteome</keyword>
<dbReference type="GO" id="GO:0008270">
    <property type="term" value="F:zinc ion binding"/>
    <property type="evidence" value="ECO:0007669"/>
    <property type="project" value="InterPro"/>
</dbReference>
<evidence type="ECO:0000313" key="1">
    <source>
        <dbReference type="EMBL" id="CAG9767802.1"/>
    </source>
</evidence>
<proteinExistence type="predicted"/>
<accession>A0A9N9QP67</accession>
<organism evidence="1 2">
    <name type="scientific">Ceutorhynchus assimilis</name>
    <name type="common">cabbage seed weevil</name>
    <dbReference type="NCBI Taxonomy" id="467358"/>
    <lineage>
        <taxon>Eukaryota</taxon>
        <taxon>Metazoa</taxon>
        <taxon>Ecdysozoa</taxon>
        <taxon>Arthropoda</taxon>
        <taxon>Hexapoda</taxon>
        <taxon>Insecta</taxon>
        <taxon>Pterygota</taxon>
        <taxon>Neoptera</taxon>
        <taxon>Endopterygota</taxon>
        <taxon>Coleoptera</taxon>
        <taxon>Polyphaga</taxon>
        <taxon>Cucujiformia</taxon>
        <taxon>Curculionidae</taxon>
        <taxon>Ceutorhynchinae</taxon>
        <taxon>Ceutorhynchus</taxon>
    </lineage>
</organism>
<name>A0A9N9QP67_9CUCU</name>